<dbReference type="RefSeq" id="WP_021002592.1">
    <property type="nucleotide sequence ID" value="NZ_AP014880.1"/>
</dbReference>
<dbReference type="Gene3D" id="3.40.50.360">
    <property type="match status" value="1"/>
</dbReference>
<dbReference type="GO" id="GO:0016491">
    <property type="term" value="F:oxidoreductase activity"/>
    <property type="evidence" value="ECO:0007669"/>
    <property type="project" value="InterPro"/>
</dbReference>
<keyword evidence="1" id="KW-0285">Flavoprotein</keyword>
<proteinExistence type="predicted"/>
<reference evidence="4 5" key="1">
    <citation type="journal article" date="2017" name="Infect. Immun.">
        <title>Characterization of the Pathogenicity of Streptococcus intermedius TYG1620 Isolated from a Human Brain Abscess Based on the Complete Genome Sequence with Transcriptome Analysis and Transposon Mutagenesis in a Murine Subcutaneous Abscess Model.</title>
        <authorList>
            <person name="Hasegawa N."/>
            <person name="Sekizuka T."/>
            <person name="Sugi Y."/>
            <person name="Kawakami N."/>
            <person name="Ogasawara Y."/>
            <person name="Kato K."/>
            <person name="Yamashita A."/>
            <person name="Takeuchi F."/>
            <person name="Kuroda M."/>
        </authorList>
    </citation>
    <scope>NUCLEOTIDE SEQUENCE [LARGE SCALE GENOMIC DNA]</scope>
    <source>
        <strain evidence="4 5">TYG1620</strain>
    </source>
</reference>
<accession>A0AAD1C8B3</accession>
<protein>
    <submittedName>
        <fullName evidence="4">NADPH-dependent FMN reductase</fullName>
    </submittedName>
</protein>
<dbReference type="AlphaFoldDB" id="A0AAD1C8B3"/>
<dbReference type="InterPro" id="IPR029039">
    <property type="entry name" value="Flavoprotein-like_sf"/>
</dbReference>
<dbReference type="SUPFAM" id="SSF52218">
    <property type="entry name" value="Flavoproteins"/>
    <property type="match status" value="1"/>
</dbReference>
<name>A0AAD1C8B3_STRIT</name>
<organism evidence="4 5">
    <name type="scientific">Streptococcus intermedius</name>
    <dbReference type="NCBI Taxonomy" id="1338"/>
    <lineage>
        <taxon>Bacteria</taxon>
        <taxon>Bacillati</taxon>
        <taxon>Bacillota</taxon>
        <taxon>Bacilli</taxon>
        <taxon>Lactobacillales</taxon>
        <taxon>Streptococcaceae</taxon>
        <taxon>Streptococcus</taxon>
        <taxon>Streptococcus anginosus group</taxon>
    </lineage>
</organism>
<dbReference type="Pfam" id="PF03358">
    <property type="entry name" value="FMN_red"/>
    <property type="match status" value="1"/>
</dbReference>
<dbReference type="Proteomes" id="UP000217792">
    <property type="component" value="Chromosome"/>
</dbReference>
<dbReference type="PANTHER" id="PTHR43278">
    <property type="entry name" value="NAD(P)H-DEPENDENT FMN-CONTAINING OXIDOREDUCTASE YWQN-RELATED"/>
    <property type="match status" value="1"/>
</dbReference>
<dbReference type="InterPro" id="IPR005025">
    <property type="entry name" value="FMN_Rdtase-like_dom"/>
</dbReference>
<evidence type="ECO:0000259" key="3">
    <source>
        <dbReference type="Pfam" id="PF03358"/>
    </source>
</evidence>
<feature type="domain" description="NADPH-dependent FMN reductase-like" evidence="3">
    <location>
        <begin position="5"/>
        <end position="144"/>
    </location>
</feature>
<dbReference type="InterPro" id="IPR051796">
    <property type="entry name" value="ISF_SsuE-like"/>
</dbReference>
<evidence type="ECO:0000313" key="4">
    <source>
        <dbReference type="EMBL" id="BAW17225.1"/>
    </source>
</evidence>
<dbReference type="EMBL" id="AP014880">
    <property type="protein sequence ID" value="BAW17225.1"/>
    <property type="molecule type" value="Genomic_DNA"/>
</dbReference>
<keyword evidence="2" id="KW-0288">FMN</keyword>
<dbReference type="PANTHER" id="PTHR43278:SF4">
    <property type="entry name" value="NAD(P)H-DEPENDENT FMN-CONTAINING OXIDOREDUCTASE YWQN-RELATED"/>
    <property type="match status" value="1"/>
</dbReference>
<evidence type="ECO:0000313" key="5">
    <source>
        <dbReference type="Proteomes" id="UP000217792"/>
    </source>
</evidence>
<gene>
    <name evidence="4" type="ORF">SITYG_12460</name>
</gene>
<sequence>MKKTCVISGGKEYQSNSINIARKIVNYFDDWIVKWINLNEANISIVTNGEKIFDVDPLKSKDKSVAKIAFFLKEADIIIWITPVYMKNVSGVFKVFLDRIAVYSHTMELAGKLGGILVLSAGSETLSIEQYLQEIQISMGIKTIFSIGLTTGDISQDEIQVQLDKINKGIKEGFFLTNGELERYFSNLQNIWLSKDTSRFRNYEKEFYINNEIEKFNSFQEYAVYNNSRSLKNEFRKEN</sequence>
<evidence type="ECO:0000256" key="2">
    <source>
        <dbReference type="ARBA" id="ARBA00022643"/>
    </source>
</evidence>
<evidence type="ECO:0000256" key="1">
    <source>
        <dbReference type="ARBA" id="ARBA00022630"/>
    </source>
</evidence>